<dbReference type="InterPro" id="IPR012000">
    <property type="entry name" value="Thiamin_PyroP_enz_cen_dom"/>
</dbReference>
<name>A0A2A9E8M6_9MICO</name>
<keyword evidence="2 3" id="KW-0786">Thiamine pyrophosphate</keyword>
<dbReference type="InterPro" id="IPR047212">
    <property type="entry name" value="TPP_POXB-like"/>
</dbReference>
<evidence type="ECO:0000256" key="1">
    <source>
        <dbReference type="ARBA" id="ARBA00007812"/>
    </source>
</evidence>
<keyword evidence="7" id="KW-0670">Pyruvate</keyword>
<dbReference type="InterPro" id="IPR047210">
    <property type="entry name" value="TPP_PYR_POXB-like"/>
</dbReference>
<dbReference type="CDD" id="cd02014">
    <property type="entry name" value="TPP_POX"/>
    <property type="match status" value="1"/>
</dbReference>
<feature type="domain" description="Thiamine pyrophosphate enzyme TPP-binding" evidence="5">
    <location>
        <begin position="392"/>
        <end position="538"/>
    </location>
</feature>
<dbReference type="Pfam" id="PF02776">
    <property type="entry name" value="TPP_enzyme_N"/>
    <property type="match status" value="1"/>
</dbReference>
<dbReference type="GO" id="GO:0030976">
    <property type="term" value="F:thiamine pyrophosphate binding"/>
    <property type="evidence" value="ECO:0007669"/>
    <property type="project" value="InterPro"/>
</dbReference>
<keyword evidence="8" id="KW-1185">Reference proteome</keyword>
<dbReference type="PANTHER" id="PTHR42981:SF2">
    <property type="entry name" value="PYRUVATE DEHYDROGENASE [UBIQUINONE]"/>
    <property type="match status" value="1"/>
</dbReference>
<evidence type="ECO:0000259" key="6">
    <source>
        <dbReference type="Pfam" id="PF02776"/>
    </source>
</evidence>
<dbReference type="InterPro" id="IPR011766">
    <property type="entry name" value="TPP_enzyme_TPP-bd"/>
</dbReference>
<gene>
    <name evidence="7" type="ORF">ATL42_2496</name>
</gene>
<comment type="similarity">
    <text evidence="1 3">Belongs to the TPP enzyme family.</text>
</comment>
<organism evidence="7 8">
    <name type="scientific">Sanguibacter antarcticus</name>
    <dbReference type="NCBI Taxonomy" id="372484"/>
    <lineage>
        <taxon>Bacteria</taxon>
        <taxon>Bacillati</taxon>
        <taxon>Actinomycetota</taxon>
        <taxon>Actinomycetes</taxon>
        <taxon>Micrococcales</taxon>
        <taxon>Sanguibacteraceae</taxon>
        <taxon>Sanguibacter</taxon>
    </lineage>
</organism>
<feature type="domain" description="Thiamine pyrophosphate enzyme N-terminal TPP-binding" evidence="6">
    <location>
        <begin position="9"/>
        <end position="124"/>
    </location>
</feature>
<comment type="caution">
    <text evidence="7">The sequence shown here is derived from an EMBL/GenBank/DDBJ whole genome shotgun (WGS) entry which is preliminary data.</text>
</comment>
<dbReference type="InterPro" id="IPR000399">
    <property type="entry name" value="TPP-bd_CS"/>
</dbReference>
<evidence type="ECO:0000256" key="2">
    <source>
        <dbReference type="ARBA" id="ARBA00023052"/>
    </source>
</evidence>
<reference evidence="7 8" key="1">
    <citation type="submission" date="2017-10" db="EMBL/GenBank/DDBJ databases">
        <title>Sequencing the genomes of 1000 actinobacteria strains.</title>
        <authorList>
            <person name="Klenk H.-P."/>
        </authorList>
    </citation>
    <scope>NUCLEOTIDE SEQUENCE [LARGE SCALE GENOMIC DNA]</scope>
    <source>
        <strain evidence="7 8">DSM 18966</strain>
    </source>
</reference>
<protein>
    <submittedName>
        <fullName evidence="7">Pyruvate dehydrogenase (Quinone)</fullName>
    </submittedName>
</protein>
<dbReference type="Proteomes" id="UP000225548">
    <property type="component" value="Unassembled WGS sequence"/>
</dbReference>
<dbReference type="NCBIfam" id="NF005114">
    <property type="entry name" value="PRK06546.1"/>
    <property type="match status" value="1"/>
</dbReference>
<evidence type="ECO:0000259" key="4">
    <source>
        <dbReference type="Pfam" id="PF00205"/>
    </source>
</evidence>
<dbReference type="InterPro" id="IPR012001">
    <property type="entry name" value="Thiamin_PyroP_enz_TPP-bd_dom"/>
</dbReference>
<dbReference type="GO" id="GO:0003824">
    <property type="term" value="F:catalytic activity"/>
    <property type="evidence" value="ECO:0007669"/>
    <property type="project" value="InterPro"/>
</dbReference>
<dbReference type="GO" id="GO:0000287">
    <property type="term" value="F:magnesium ion binding"/>
    <property type="evidence" value="ECO:0007669"/>
    <property type="project" value="InterPro"/>
</dbReference>
<dbReference type="SUPFAM" id="SSF52518">
    <property type="entry name" value="Thiamin diphosphate-binding fold (THDP-binding)"/>
    <property type="match status" value="2"/>
</dbReference>
<sequence>MAKKARNQTVADLLVAQIIEAGAKRIYGIVGDSLNPVVDAVRRAAHDGADIAWVHVRHEEAAAFAAAAEAEVTGNLAVCAGSCGPGNLHLINGLYDANRSKVPVLAIASQIPTTQIGTQFFQETHPDRLFNECSVYSELISSHEQAPRVISSAIHHAYGAPGVAVLTLPGDVADHDAPPALVDVSTRPPRPRVVPDPESLRQLADAINSAKKVTFFAGVGVRGAHDDVIALADKIAAPVGHSLRGKEWIQYDNPFDVGMSGLLGYGACHDAMHEADLLVLLGTDFPYDQFLPEKVRTAQVDTNPTHLGRRTRLDVAVVADVGETVRALLPLVEKARSRKFLDSMVSKHERAMNGVVGAYSGRAAETMTPIHPELVADVLDQEASDDAVFTVDTGMCNVWAARYIRPNGKRRVIGSFLHGSMANAMPHAIGAAASQPGRQVIAMAGDGGLSMLLGELVTIKHYDLPVKIVLFDNATLGMVRLEMLVDGLPSFGTDSPSVDYAAVARAIGIPAVRVEDPKDLRSALREALDRPGPALVDVVTDPRALSIPPTITAGQVRGFAAALSKEVLGGGLGEVVSMARSNLRNVPRP</sequence>
<dbReference type="CDD" id="cd07039">
    <property type="entry name" value="TPP_PYR_POX"/>
    <property type="match status" value="1"/>
</dbReference>
<evidence type="ECO:0000256" key="3">
    <source>
        <dbReference type="RuleBase" id="RU362132"/>
    </source>
</evidence>
<dbReference type="PROSITE" id="PS00187">
    <property type="entry name" value="TPP_ENZYMES"/>
    <property type="match status" value="1"/>
</dbReference>
<dbReference type="PANTHER" id="PTHR42981">
    <property type="entry name" value="PYRUVATE DEHYDROGENASE [UBIQUINONE]"/>
    <property type="match status" value="1"/>
</dbReference>
<dbReference type="InterPro" id="IPR047211">
    <property type="entry name" value="POXB-like"/>
</dbReference>
<dbReference type="Pfam" id="PF00205">
    <property type="entry name" value="TPP_enzyme_M"/>
    <property type="match status" value="1"/>
</dbReference>
<dbReference type="Gene3D" id="3.40.50.970">
    <property type="match status" value="2"/>
</dbReference>
<dbReference type="OrthoDB" id="4959782at2"/>
<dbReference type="Gene3D" id="3.40.50.1220">
    <property type="entry name" value="TPP-binding domain"/>
    <property type="match status" value="1"/>
</dbReference>
<accession>A0A2A9E8M6</accession>
<dbReference type="InterPro" id="IPR029061">
    <property type="entry name" value="THDP-binding"/>
</dbReference>
<dbReference type="AlphaFoldDB" id="A0A2A9E8M6"/>
<evidence type="ECO:0000313" key="8">
    <source>
        <dbReference type="Proteomes" id="UP000225548"/>
    </source>
</evidence>
<feature type="domain" description="Thiamine pyrophosphate enzyme central" evidence="4">
    <location>
        <begin position="201"/>
        <end position="328"/>
    </location>
</feature>
<dbReference type="Pfam" id="PF02775">
    <property type="entry name" value="TPP_enzyme_C"/>
    <property type="match status" value="1"/>
</dbReference>
<dbReference type="SUPFAM" id="SSF52467">
    <property type="entry name" value="DHS-like NAD/FAD-binding domain"/>
    <property type="match status" value="1"/>
</dbReference>
<dbReference type="RefSeq" id="WP_098456545.1">
    <property type="nucleotide sequence ID" value="NZ_PDJG01000001.1"/>
</dbReference>
<dbReference type="EMBL" id="PDJG01000001">
    <property type="protein sequence ID" value="PFG34579.1"/>
    <property type="molecule type" value="Genomic_DNA"/>
</dbReference>
<evidence type="ECO:0000259" key="5">
    <source>
        <dbReference type="Pfam" id="PF02775"/>
    </source>
</evidence>
<proteinExistence type="inferred from homology"/>
<dbReference type="InterPro" id="IPR029035">
    <property type="entry name" value="DHS-like_NAD/FAD-binding_dom"/>
</dbReference>
<evidence type="ECO:0000313" key="7">
    <source>
        <dbReference type="EMBL" id="PFG34579.1"/>
    </source>
</evidence>